<dbReference type="Proteomes" id="UP001174909">
    <property type="component" value="Unassembled WGS sequence"/>
</dbReference>
<evidence type="ECO:0000313" key="4">
    <source>
        <dbReference type="Proteomes" id="UP001174909"/>
    </source>
</evidence>
<evidence type="ECO:0000313" key="3">
    <source>
        <dbReference type="EMBL" id="CAI8013819.1"/>
    </source>
</evidence>
<dbReference type="GO" id="GO:0005886">
    <property type="term" value="C:plasma membrane"/>
    <property type="evidence" value="ECO:0007669"/>
    <property type="project" value="TreeGrafter"/>
</dbReference>
<dbReference type="AlphaFoldDB" id="A0AA35RMG0"/>
<comment type="caution">
    <text evidence="3">The sequence shown here is derived from an EMBL/GenBank/DDBJ whole genome shotgun (WGS) entry which is preliminary data.</text>
</comment>
<dbReference type="InterPro" id="IPR002219">
    <property type="entry name" value="PKC_DAG/PE"/>
</dbReference>
<dbReference type="PANTHER" id="PTHR11255:SF80">
    <property type="entry name" value="EYE-SPECIFIC DIACYLGLYCEROL KINASE"/>
    <property type="match status" value="1"/>
</dbReference>
<feature type="non-terminal residue" evidence="3">
    <location>
        <position position="431"/>
    </location>
</feature>
<gene>
    <name evidence="3" type="ORF">GBAR_LOCUS8708</name>
</gene>
<evidence type="ECO:0000256" key="1">
    <source>
        <dbReference type="SAM" id="MobiDB-lite"/>
    </source>
</evidence>
<keyword evidence="4" id="KW-1185">Reference proteome</keyword>
<dbReference type="GO" id="GO:0007165">
    <property type="term" value="P:signal transduction"/>
    <property type="evidence" value="ECO:0007669"/>
    <property type="project" value="InterPro"/>
</dbReference>
<dbReference type="PROSITE" id="PS50081">
    <property type="entry name" value="ZF_DAG_PE_2"/>
    <property type="match status" value="1"/>
</dbReference>
<evidence type="ECO:0000259" key="2">
    <source>
        <dbReference type="PROSITE" id="PS50081"/>
    </source>
</evidence>
<accession>A0AA35RMG0</accession>
<feature type="region of interest" description="Disordered" evidence="1">
    <location>
        <begin position="399"/>
        <end position="431"/>
    </location>
</feature>
<proteinExistence type="predicted"/>
<dbReference type="InterPro" id="IPR037607">
    <property type="entry name" value="DGK"/>
</dbReference>
<feature type="compositionally biased region" description="Polar residues" evidence="1">
    <location>
        <begin position="417"/>
        <end position="431"/>
    </location>
</feature>
<feature type="domain" description="Phorbol-ester/DAG-type" evidence="2">
    <location>
        <begin position="295"/>
        <end position="354"/>
    </location>
</feature>
<dbReference type="GO" id="GO:0004143">
    <property type="term" value="F:ATP-dependent diacylglycerol kinase activity"/>
    <property type="evidence" value="ECO:0007669"/>
    <property type="project" value="InterPro"/>
</dbReference>
<keyword evidence="3" id="KW-0808">Transferase</keyword>
<name>A0AA35RMG0_GEOBA</name>
<reference evidence="3" key="1">
    <citation type="submission" date="2023-03" db="EMBL/GenBank/DDBJ databases">
        <authorList>
            <person name="Steffen K."/>
            <person name="Cardenas P."/>
        </authorList>
    </citation>
    <scope>NUCLEOTIDE SEQUENCE</scope>
</reference>
<feature type="compositionally biased region" description="Basic and acidic residues" evidence="1">
    <location>
        <begin position="403"/>
        <end position="416"/>
    </location>
</feature>
<keyword evidence="3" id="KW-0418">Kinase</keyword>
<sequence>AHTKYTYTHHTHIRSLHNEECRYLLTVFISNYRLAGLLRVTMAEYGERAKKSSLTHLVHSTIGLGLLKPAETAVSSILSSPEEDGMAARLTFYSKTSAGSVSSEKAALDVESDDGLTSLDTGKRRNKGRLPHQPSQDGSVFGDEVEHVTMGVKRMGSDTELIGVQEALNFVAQSSSVSSTLGAVAVPSVRDRSMSLQPAASAIKFFTKPISWEENAVANQHIFHEVDTREACYFTDSIHCQQAKLFHQTKRQKIRCSACKVVVHVTCQEKLEVDSIHCKDTFREIRQKLRDTVVVHHFLNRRKPVGKSKCSKCDKGFGNWKFMTGREVVAVSCSWCGDSYHVACFSPTLNQEPCHMGPLRRLIIQPSWIIRVPNVDRVWIRGFHSTASGITGRRVTQTVLSKSTEDKEEQEKEGRTETQQIFQSKSLLEAA</sequence>
<feature type="region of interest" description="Disordered" evidence="1">
    <location>
        <begin position="112"/>
        <end position="142"/>
    </location>
</feature>
<organism evidence="3 4">
    <name type="scientific">Geodia barretti</name>
    <name type="common">Barrett's horny sponge</name>
    <dbReference type="NCBI Taxonomy" id="519541"/>
    <lineage>
        <taxon>Eukaryota</taxon>
        <taxon>Metazoa</taxon>
        <taxon>Porifera</taxon>
        <taxon>Demospongiae</taxon>
        <taxon>Heteroscleromorpha</taxon>
        <taxon>Tetractinellida</taxon>
        <taxon>Astrophorina</taxon>
        <taxon>Geodiidae</taxon>
        <taxon>Geodia</taxon>
    </lineage>
</organism>
<dbReference type="PANTHER" id="PTHR11255">
    <property type="entry name" value="DIACYLGLYCEROL KINASE"/>
    <property type="match status" value="1"/>
</dbReference>
<protein>
    <submittedName>
        <fullName evidence="3">Diacylglycerol kinase zeta</fullName>
    </submittedName>
</protein>
<dbReference type="SMART" id="SM00109">
    <property type="entry name" value="C1"/>
    <property type="match status" value="2"/>
</dbReference>
<dbReference type="EMBL" id="CASHTH010001296">
    <property type="protein sequence ID" value="CAI8013819.1"/>
    <property type="molecule type" value="Genomic_DNA"/>
</dbReference>